<keyword evidence="6" id="KW-0963">Cytoplasm</keyword>
<sequence length="375" mass="41916">MSRRSRRVAQLSPERVESVACRPNKTETTKVHRLDVPNPKSLQGPPMSRRRGRRRVHTHLQSLENDIKIVSPVPPPPPPPPPPPSLPSSLPPMVALSRPITGGDMKDTTHLEMCSQSVIESTTVEDQSENLCPFCDDPLPEHPSHVLLEMLSKLRTKAQPDPRYGNPFGLKLDMGQFISFCVRHAAEIEEFPKAKKLGWPTKLDDRELTARVRNLKPKLQELLDDPSLGVFFEALRRRARDLGSNAITGIGGHWATFKDASTGYYGEQGSAIITQVIFDLFPALTSINTAPLSNIDYYFRVLVPEAALFLVQEDLTQRLECYVTREQALVVLRASTAYGLTAFPITDGLGKGAGDEIVRERATRMRKSRKRRVDS</sequence>
<dbReference type="Proteomes" id="UP000054097">
    <property type="component" value="Unassembled WGS sequence"/>
</dbReference>
<evidence type="ECO:0000256" key="5">
    <source>
        <dbReference type="ARBA" id="ARBA00015162"/>
    </source>
</evidence>
<dbReference type="SMART" id="SM01312">
    <property type="entry name" value="RTC4"/>
    <property type="match status" value="1"/>
</dbReference>
<evidence type="ECO:0000313" key="11">
    <source>
        <dbReference type="Proteomes" id="UP000054097"/>
    </source>
</evidence>
<dbReference type="Pfam" id="PF14474">
    <property type="entry name" value="RTC4"/>
    <property type="match status" value="1"/>
</dbReference>
<reference evidence="11" key="2">
    <citation type="submission" date="2015-01" db="EMBL/GenBank/DDBJ databases">
        <title>Evolutionary Origins and Diversification of the Mycorrhizal Mutualists.</title>
        <authorList>
            <consortium name="DOE Joint Genome Institute"/>
            <consortium name="Mycorrhizal Genomics Consortium"/>
            <person name="Kohler A."/>
            <person name="Kuo A."/>
            <person name="Nagy L.G."/>
            <person name="Floudas D."/>
            <person name="Copeland A."/>
            <person name="Barry K.W."/>
            <person name="Cichocki N."/>
            <person name="Veneault-Fourrey C."/>
            <person name="LaButti K."/>
            <person name="Lindquist E.A."/>
            <person name="Lipzen A."/>
            <person name="Lundell T."/>
            <person name="Morin E."/>
            <person name="Murat C."/>
            <person name="Riley R."/>
            <person name="Ohm R."/>
            <person name="Sun H."/>
            <person name="Tunlid A."/>
            <person name="Henrissat B."/>
            <person name="Grigoriev I.V."/>
            <person name="Hibbett D.S."/>
            <person name="Martin F."/>
        </authorList>
    </citation>
    <scope>NUCLEOTIDE SEQUENCE [LARGE SCALE GENOMIC DNA]</scope>
    <source>
        <strain evidence="11">MAFF 305830</strain>
    </source>
</reference>
<dbReference type="EMBL" id="KN824557">
    <property type="protein sequence ID" value="KIM19747.1"/>
    <property type="molecule type" value="Genomic_DNA"/>
</dbReference>
<evidence type="ECO:0000256" key="1">
    <source>
        <dbReference type="ARBA" id="ARBA00002738"/>
    </source>
</evidence>
<evidence type="ECO:0000256" key="8">
    <source>
        <dbReference type="SAM" id="MobiDB-lite"/>
    </source>
</evidence>
<accession>A0A0C2WQ39</accession>
<protein>
    <recommendedName>
        <fullName evidence="5">Restriction of telomere capping protein 4</fullName>
    </recommendedName>
</protein>
<dbReference type="InterPro" id="IPR028094">
    <property type="entry name" value="RTC4_C"/>
</dbReference>
<organism evidence="10 11">
    <name type="scientific">Serendipita vermifera MAFF 305830</name>
    <dbReference type="NCBI Taxonomy" id="933852"/>
    <lineage>
        <taxon>Eukaryota</taxon>
        <taxon>Fungi</taxon>
        <taxon>Dikarya</taxon>
        <taxon>Basidiomycota</taxon>
        <taxon>Agaricomycotina</taxon>
        <taxon>Agaricomycetes</taxon>
        <taxon>Sebacinales</taxon>
        <taxon>Serendipitaceae</taxon>
        <taxon>Serendipita</taxon>
    </lineage>
</organism>
<comment type="subcellular location">
    <subcellularLocation>
        <location evidence="3">Cytoplasm</location>
    </subcellularLocation>
    <subcellularLocation>
        <location evidence="2">Nucleus</location>
    </subcellularLocation>
</comment>
<dbReference type="GO" id="GO:0005737">
    <property type="term" value="C:cytoplasm"/>
    <property type="evidence" value="ECO:0007669"/>
    <property type="project" value="UniProtKB-SubCell"/>
</dbReference>
<evidence type="ECO:0000259" key="9">
    <source>
        <dbReference type="SMART" id="SM01312"/>
    </source>
</evidence>
<evidence type="ECO:0000256" key="3">
    <source>
        <dbReference type="ARBA" id="ARBA00004496"/>
    </source>
</evidence>
<feature type="compositionally biased region" description="Pro residues" evidence="8">
    <location>
        <begin position="72"/>
        <end position="90"/>
    </location>
</feature>
<comment type="function">
    <text evidence="1">May be involved in a process influencing telomere capping.</text>
</comment>
<dbReference type="PANTHER" id="PTHR41391">
    <property type="entry name" value="RESTRICTION OF TELOMERE CAPPING PROTEIN 4"/>
    <property type="match status" value="1"/>
</dbReference>
<proteinExistence type="inferred from homology"/>
<evidence type="ECO:0000313" key="10">
    <source>
        <dbReference type="EMBL" id="KIM19747.1"/>
    </source>
</evidence>
<name>A0A0C2WQ39_SERVB</name>
<dbReference type="HOGENOM" id="CLU_738023_0_0_1"/>
<feature type="compositionally biased region" description="Basic and acidic residues" evidence="8">
    <location>
        <begin position="24"/>
        <end position="35"/>
    </location>
</feature>
<dbReference type="PANTHER" id="PTHR41391:SF1">
    <property type="entry name" value="RESTRICTION OF TELOMERE CAPPING PROTEIN 4"/>
    <property type="match status" value="1"/>
</dbReference>
<evidence type="ECO:0000256" key="2">
    <source>
        <dbReference type="ARBA" id="ARBA00004123"/>
    </source>
</evidence>
<evidence type="ECO:0000256" key="6">
    <source>
        <dbReference type="ARBA" id="ARBA00022490"/>
    </source>
</evidence>
<feature type="domain" description="Restriction of telomere capping protein 4 C-terminal" evidence="9">
    <location>
        <begin position="222"/>
        <end position="345"/>
    </location>
</feature>
<evidence type="ECO:0000256" key="7">
    <source>
        <dbReference type="ARBA" id="ARBA00023242"/>
    </source>
</evidence>
<feature type="region of interest" description="Disordered" evidence="8">
    <location>
        <begin position="1"/>
        <end position="91"/>
    </location>
</feature>
<dbReference type="STRING" id="933852.A0A0C2WQ39"/>
<feature type="compositionally biased region" description="Basic residues" evidence="8">
    <location>
        <begin position="48"/>
        <end position="58"/>
    </location>
</feature>
<gene>
    <name evidence="10" type="ORF">M408DRAFT_30965</name>
</gene>
<reference evidence="10 11" key="1">
    <citation type="submission" date="2014-04" db="EMBL/GenBank/DDBJ databases">
        <authorList>
            <consortium name="DOE Joint Genome Institute"/>
            <person name="Kuo A."/>
            <person name="Zuccaro A."/>
            <person name="Kohler A."/>
            <person name="Nagy L.G."/>
            <person name="Floudas D."/>
            <person name="Copeland A."/>
            <person name="Barry K.W."/>
            <person name="Cichocki N."/>
            <person name="Veneault-Fourrey C."/>
            <person name="LaButti K."/>
            <person name="Lindquist E.A."/>
            <person name="Lipzen A."/>
            <person name="Lundell T."/>
            <person name="Morin E."/>
            <person name="Murat C."/>
            <person name="Sun H."/>
            <person name="Tunlid A."/>
            <person name="Henrissat B."/>
            <person name="Grigoriev I.V."/>
            <person name="Hibbett D.S."/>
            <person name="Martin F."/>
            <person name="Nordberg H.P."/>
            <person name="Cantor M.N."/>
            <person name="Hua S.X."/>
        </authorList>
    </citation>
    <scope>NUCLEOTIDE SEQUENCE [LARGE SCALE GENOMIC DNA]</scope>
    <source>
        <strain evidence="10 11">MAFF 305830</strain>
    </source>
</reference>
<dbReference type="AlphaFoldDB" id="A0A0C2WQ39"/>
<dbReference type="OrthoDB" id="128308at2759"/>
<dbReference type="GO" id="GO:0005634">
    <property type="term" value="C:nucleus"/>
    <property type="evidence" value="ECO:0007669"/>
    <property type="project" value="UniProtKB-SubCell"/>
</dbReference>
<keyword evidence="11" id="KW-1185">Reference proteome</keyword>
<dbReference type="InterPro" id="IPR039024">
    <property type="entry name" value="RTC4"/>
</dbReference>
<comment type="similarity">
    <text evidence="4">Belongs to the RTC4 family.</text>
</comment>
<evidence type="ECO:0000256" key="4">
    <source>
        <dbReference type="ARBA" id="ARBA00009461"/>
    </source>
</evidence>
<keyword evidence="7" id="KW-0539">Nucleus</keyword>